<evidence type="ECO:0000256" key="3">
    <source>
        <dbReference type="PROSITE-ProRule" id="PRU00023"/>
    </source>
</evidence>
<dbReference type="PROSITE" id="PS50297">
    <property type="entry name" value="ANK_REP_REGION"/>
    <property type="match status" value="1"/>
</dbReference>
<protein>
    <recommendedName>
        <fullName evidence="7">Ankyrin</fullName>
    </recommendedName>
</protein>
<keyword evidence="1" id="KW-0677">Repeat</keyword>
<keyword evidence="2 3" id="KW-0040">ANK repeat</keyword>
<sequence length="585" mass="66311">MAFLVQGDREFSYLGNARLVSRLFNQEILAEIFWGGVIRRYFSRWPLAIPLEWRARLLRDLIMTKRHSVKNGFLLHVRDVVNTVLHYKRDCSDQAVMNFSTAACSLLVTYLSEAVVAKALPKYFFCSAPDRLLPPTATFIACACVASWLGDYRMYRYFQSREDFPFDRIALFFGPPTWAAAYQGNVDFLERLRDDGVKFHSYNTDDISLAMVPQSALMVASCRPSKAHRDATAIILDAMLTSRGWATPMELRMCAADAMALKDHSIFQIMTCKDVYVDVRDMVEAAFVHECELSFHYGEPSELIKFLLSHGVDPNMKAKFQPAQQNHRAFEQNMLNPLQIAISNKDSSLVALLLRYGADPNFAGMMAHQAPLYMALQHQQPLIVKSLLSHGARKYGPSTYTDETYNLLLVPLVQSQIEIFRDALSLFHIKTSAKDRRVAYSTLDHAVKNGRDDLILALIDAGCTIHGIWDPPLKNCPSQPAPSKPAPARSARVTRSATKPDPTPLPKYHRCLTSPAIHIALQNGCWNTVKMLLGLGAVWNYPYDYVLRRADESPEDVDKRLKELRKELASRDEEIERESVRVEEV</sequence>
<dbReference type="InterPro" id="IPR036770">
    <property type="entry name" value="Ankyrin_rpt-contain_sf"/>
</dbReference>
<dbReference type="EMBL" id="JAJVDC020000003">
    <property type="protein sequence ID" value="KAL1637441.1"/>
    <property type="molecule type" value="Genomic_DNA"/>
</dbReference>
<dbReference type="PANTHER" id="PTHR24198:SF165">
    <property type="entry name" value="ANKYRIN REPEAT-CONTAINING PROTEIN-RELATED"/>
    <property type="match status" value="1"/>
</dbReference>
<organism evidence="5 6">
    <name type="scientific">Neofusicoccum ribis</name>
    <dbReference type="NCBI Taxonomy" id="45134"/>
    <lineage>
        <taxon>Eukaryota</taxon>
        <taxon>Fungi</taxon>
        <taxon>Dikarya</taxon>
        <taxon>Ascomycota</taxon>
        <taxon>Pezizomycotina</taxon>
        <taxon>Dothideomycetes</taxon>
        <taxon>Dothideomycetes incertae sedis</taxon>
        <taxon>Botryosphaeriales</taxon>
        <taxon>Botryosphaeriaceae</taxon>
        <taxon>Neofusicoccum</taxon>
    </lineage>
</organism>
<dbReference type="PROSITE" id="PS50088">
    <property type="entry name" value="ANK_REPEAT"/>
    <property type="match status" value="1"/>
</dbReference>
<dbReference type="Pfam" id="PF12796">
    <property type="entry name" value="Ank_2"/>
    <property type="match status" value="1"/>
</dbReference>
<reference evidence="5 6" key="1">
    <citation type="submission" date="2024-02" db="EMBL/GenBank/DDBJ databases">
        <title>De novo assembly and annotation of 12 fungi associated with fruit tree decline syndrome in Ontario, Canada.</title>
        <authorList>
            <person name="Sulman M."/>
            <person name="Ellouze W."/>
            <person name="Ilyukhin E."/>
        </authorList>
    </citation>
    <scope>NUCLEOTIDE SEQUENCE [LARGE SCALE GENOMIC DNA]</scope>
    <source>
        <strain evidence="5 6">M1-105</strain>
    </source>
</reference>
<dbReference type="PANTHER" id="PTHR24198">
    <property type="entry name" value="ANKYRIN REPEAT AND PROTEIN KINASE DOMAIN-CONTAINING PROTEIN"/>
    <property type="match status" value="1"/>
</dbReference>
<evidence type="ECO:0000313" key="6">
    <source>
        <dbReference type="Proteomes" id="UP001521116"/>
    </source>
</evidence>
<feature type="region of interest" description="Disordered" evidence="4">
    <location>
        <begin position="476"/>
        <end position="505"/>
    </location>
</feature>
<evidence type="ECO:0000313" key="5">
    <source>
        <dbReference type="EMBL" id="KAL1637441.1"/>
    </source>
</evidence>
<evidence type="ECO:0000256" key="4">
    <source>
        <dbReference type="SAM" id="MobiDB-lite"/>
    </source>
</evidence>
<dbReference type="InterPro" id="IPR002110">
    <property type="entry name" value="Ankyrin_rpt"/>
</dbReference>
<dbReference type="SUPFAM" id="SSF48403">
    <property type="entry name" value="Ankyrin repeat"/>
    <property type="match status" value="1"/>
</dbReference>
<comment type="caution">
    <text evidence="5">The sequence shown here is derived from an EMBL/GenBank/DDBJ whole genome shotgun (WGS) entry which is preliminary data.</text>
</comment>
<proteinExistence type="predicted"/>
<evidence type="ECO:0000256" key="1">
    <source>
        <dbReference type="ARBA" id="ARBA00022737"/>
    </source>
</evidence>
<accession>A0ABR3TDL5</accession>
<dbReference type="SMART" id="SM00248">
    <property type="entry name" value="ANK"/>
    <property type="match status" value="4"/>
</dbReference>
<gene>
    <name evidence="5" type="ORF">SLS56_000579</name>
</gene>
<feature type="repeat" description="ANK" evidence="3">
    <location>
        <begin position="333"/>
        <end position="365"/>
    </location>
</feature>
<evidence type="ECO:0008006" key="7">
    <source>
        <dbReference type="Google" id="ProtNLM"/>
    </source>
</evidence>
<dbReference type="Proteomes" id="UP001521116">
    <property type="component" value="Unassembled WGS sequence"/>
</dbReference>
<keyword evidence="6" id="KW-1185">Reference proteome</keyword>
<evidence type="ECO:0000256" key="2">
    <source>
        <dbReference type="ARBA" id="ARBA00023043"/>
    </source>
</evidence>
<name>A0ABR3TDL5_9PEZI</name>
<dbReference type="Gene3D" id="1.25.40.20">
    <property type="entry name" value="Ankyrin repeat-containing domain"/>
    <property type="match status" value="1"/>
</dbReference>